<dbReference type="AlphaFoldDB" id="A0AAV6KJ32"/>
<proteinExistence type="predicted"/>
<organism evidence="1 2">
    <name type="scientific">Rhododendron griersonianum</name>
    <dbReference type="NCBI Taxonomy" id="479676"/>
    <lineage>
        <taxon>Eukaryota</taxon>
        <taxon>Viridiplantae</taxon>
        <taxon>Streptophyta</taxon>
        <taxon>Embryophyta</taxon>
        <taxon>Tracheophyta</taxon>
        <taxon>Spermatophyta</taxon>
        <taxon>Magnoliopsida</taxon>
        <taxon>eudicotyledons</taxon>
        <taxon>Gunneridae</taxon>
        <taxon>Pentapetalae</taxon>
        <taxon>asterids</taxon>
        <taxon>Ericales</taxon>
        <taxon>Ericaceae</taxon>
        <taxon>Ericoideae</taxon>
        <taxon>Rhodoreae</taxon>
        <taxon>Rhododendron</taxon>
    </lineage>
</organism>
<keyword evidence="2" id="KW-1185">Reference proteome</keyword>
<evidence type="ECO:0000313" key="2">
    <source>
        <dbReference type="Proteomes" id="UP000823749"/>
    </source>
</evidence>
<reference evidence="1" key="1">
    <citation type="submission" date="2020-08" db="EMBL/GenBank/DDBJ databases">
        <title>Plant Genome Project.</title>
        <authorList>
            <person name="Zhang R.-G."/>
        </authorList>
    </citation>
    <scope>NUCLEOTIDE SEQUENCE</scope>
    <source>
        <strain evidence="1">WSP0</strain>
        <tissue evidence="1">Leaf</tissue>
    </source>
</reference>
<protein>
    <submittedName>
        <fullName evidence="1">Uncharacterized protein</fullName>
    </submittedName>
</protein>
<dbReference type="EMBL" id="JACTNZ010000004">
    <property type="protein sequence ID" value="KAG5552533.1"/>
    <property type="molecule type" value="Genomic_DNA"/>
</dbReference>
<dbReference type="Proteomes" id="UP000823749">
    <property type="component" value="Chromosome 4"/>
</dbReference>
<comment type="caution">
    <text evidence="1">The sequence shown here is derived from an EMBL/GenBank/DDBJ whole genome shotgun (WGS) entry which is preliminary data.</text>
</comment>
<gene>
    <name evidence="1" type="ORF">RHGRI_010570</name>
</gene>
<accession>A0AAV6KJ32</accession>
<sequence length="88" mass="9106">MSAAVVVGGGRVEVFQEHYRYCLVGCVSPYFGCWSTSDLAVGYVCSSVAVGAFGLPEIFPSAASALAPGALRGSKGLPQSPPRRTPQL</sequence>
<name>A0AAV6KJ32_9ERIC</name>
<evidence type="ECO:0000313" key="1">
    <source>
        <dbReference type="EMBL" id="KAG5552533.1"/>
    </source>
</evidence>